<name>A0A2N6THZ1_FUSNU</name>
<dbReference type="AlphaFoldDB" id="A0A2N6THZ1"/>
<gene>
    <name evidence="3" type="ORF">CJ209_07000</name>
</gene>
<dbReference type="GO" id="GO:0016746">
    <property type="term" value="F:acyltransferase activity"/>
    <property type="evidence" value="ECO:0007669"/>
    <property type="project" value="UniProtKB-KW"/>
</dbReference>
<evidence type="ECO:0000313" key="4">
    <source>
        <dbReference type="Proteomes" id="UP000235733"/>
    </source>
</evidence>
<organism evidence="3 4">
    <name type="scientific">Fusobacterium nucleatum</name>
    <dbReference type="NCBI Taxonomy" id="851"/>
    <lineage>
        <taxon>Bacteria</taxon>
        <taxon>Fusobacteriati</taxon>
        <taxon>Fusobacteriota</taxon>
        <taxon>Fusobacteriia</taxon>
        <taxon>Fusobacteriales</taxon>
        <taxon>Fusobacteriaceae</taxon>
        <taxon>Fusobacterium</taxon>
    </lineage>
</organism>
<evidence type="ECO:0008006" key="5">
    <source>
        <dbReference type="Google" id="ProtNLM"/>
    </source>
</evidence>
<dbReference type="PANTHER" id="PTHR36449:SF1">
    <property type="entry name" value="ACETYLTRANSFERASE"/>
    <property type="match status" value="1"/>
</dbReference>
<dbReference type="RefSeq" id="WP_158392722.1">
    <property type="nucleotide sequence ID" value="NZ_CP077147.1"/>
</dbReference>
<dbReference type="PANTHER" id="PTHR36449">
    <property type="entry name" value="ACETYLTRANSFERASE-RELATED"/>
    <property type="match status" value="1"/>
</dbReference>
<reference evidence="3 4" key="1">
    <citation type="submission" date="2017-09" db="EMBL/GenBank/DDBJ databases">
        <title>Bacterial strain isolated from the female urinary microbiota.</title>
        <authorList>
            <person name="Thomas-White K."/>
            <person name="Kumar N."/>
            <person name="Forster S."/>
            <person name="Putonti C."/>
            <person name="Lawley T."/>
            <person name="Wolfe A.J."/>
        </authorList>
    </citation>
    <scope>NUCLEOTIDE SEQUENCE [LARGE SCALE GENOMIC DNA]</scope>
    <source>
        <strain evidence="3 4">UMB0249</strain>
    </source>
</reference>
<evidence type="ECO:0000313" key="3">
    <source>
        <dbReference type="EMBL" id="PMC68922.1"/>
    </source>
</evidence>
<protein>
    <recommendedName>
        <fullName evidence="5">GNAT family acetyltransferase</fullName>
    </recommendedName>
</protein>
<keyword evidence="1" id="KW-0808">Transferase</keyword>
<dbReference type="EMBL" id="PNHC01000005">
    <property type="protein sequence ID" value="PMC68922.1"/>
    <property type="molecule type" value="Genomic_DNA"/>
</dbReference>
<accession>A0A2N6THZ1</accession>
<dbReference type="Gene3D" id="3.40.630.30">
    <property type="match status" value="1"/>
</dbReference>
<evidence type="ECO:0000256" key="2">
    <source>
        <dbReference type="ARBA" id="ARBA00023315"/>
    </source>
</evidence>
<proteinExistence type="predicted"/>
<evidence type="ECO:0000256" key="1">
    <source>
        <dbReference type="ARBA" id="ARBA00022679"/>
    </source>
</evidence>
<dbReference type="Proteomes" id="UP000235733">
    <property type="component" value="Unassembled WGS sequence"/>
</dbReference>
<keyword evidence="2" id="KW-0012">Acyltransferase</keyword>
<sequence>MIDNFSCKFDKDIENFFKDKSLLFQQKNKAKTYLILDNDKLEQGKFSILAYFALSTKVLHLPDELSKSQRKKIDGLYNSISEISTFLIGQVAKNDLNRNKISGKEILKYACSYIEEVSNIIGGRIILVELKNDQNLINFYTNNGFSLLHNKTENEEKLLQMVKII</sequence>
<comment type="caution">
    <text evidence="3">The sequence shown here is derived from an EMBL/GenBank/DDBJ whole genome shotgun (WGS) entry which is preliminary data.</text>
</comment>